<accession>A0A9P0DCD7</accession>
<reference evidence="10" key="1">
    <citation type="submission" date="2022-01" db="EMBL/GenBank/DDBJ databases">
        <authorList>
            <person name="King R."/>
        </authorList>
    </citation>
    <scope>NUCLEOTIDE SEQUENCE</scope>
</reference>
<dbReference type="InterPro" id="IPR050549">
    <property type="entry name" value="MFS_Trehalose_Transporter"/>
</dbReference>
<dbReference type="GO" id="GO:0022857">
    <property type="term" value="F:transmembrane transporter activity"/>
    <property type="evidence" value="ECO:0007669"/>
    <property type="project" value="InterPro"/>
</dbReference>
<gene>
    <name evidence="10" type="ORF">PSYICH_LOCUS13052</name>
</gene>
<dbReference type="EMBL" id="OV651819">
    <property type="protein sequence ID" value="CAH1113802.1"/>
    <property type="molecule type" value="Genomic_DNA"/>
</dbReference>
<evidence type="ECO:0000256" key="7">
    <source>
        <dbReference type="ARBA" id="ARBA00023136"/>
    </source>
</evidence>
<feature type="transmembrane region" description="Helical" evidence="8">
    <location>
        <begin position="427"/>
        <end position="445"/>
    </location>
</feature>
<name>A0A9P0DCD7_9CUCU</name>
<protein>
    <recommendedName>
        <fullName evidence="9">Major facilitator superfamily (MFS) profile domain-containing protein</fullName>
    </recommendedName>
</protein>
<keyword evidence="4" id="KW-0762">Sugar transport</keyword>
<feature type="transmembrane region" description="Helical" evidence="8">
    <location>
        <begin position="62"/>
        <end position="81"/>
    </location>
</feature>
<keyword evidence="11" id="KW-1185">Reference proteome</keyword>
<evidence type="ECO:0000313" key="10">
    <source>
        <dbReference type="EMBL" id="CAH1113802.1"/>
    </source>
</evidence>
<sequence length="461" mass="51417">MTTIAKICEQNKDEGKVWFQIVAILIASLSSLTTGIIISWPSPFIPKIVEDKENYDITEEQASYFAAINIIGLIVLSPFFVPLVNILGRKKCILMSSIPYITTLLIKAFVTNIWGLYLARLITGFGDVLIFNCLPVYIGEISTPKVRGLWGNAFVCSIFSGQFVVNVLGTYFSVQATSFIAVTIPIALLILFPFMPESPYFYISKGKDEEAKINLRRLRRKVNVDKEFETIKTAVQKQLSDPSGWMDIFRIAINKRAFLVVTFLRCAQIFGGVMTFAAYTKYIFQNTRSSIDPSVASILYAAVNATCHTCMSLISNKLGRRKSFISSTFLCSLVLFALGIYSLLQDFYPAVPLEGMDWFPLAGMLTYLLFCSFGLGTVPTLLLGELFPSSIKNKAVALVGSMFGLAAFSVNNFFYYFATYTGLCGPFLFFAGCNFLVTIISYFVMPETKNKTLEEIQQALK</sequence>
<evidence type="ECO:0000256" key="1">
    <source>
        <dbReference type="ARBA" id="ARBA00004651"/>
    </source>
</evidence>
<keyword evidence="3" id="KW-1003">Cell membrane</keyword>
<feature type="transmembrane region" description="Helical" evidence="8">
    <location>
        <begin position="257"/>
        <end position="278"/>
    </location>
</feature>
<feature type="transmembrane region" description="Helical" evidence="8">
    <location>
        <begin position="116"/>
        <end position="137"/>
    </location>
</feature>
<feature type="transmembrane region" description="Helical" evidence="8">
    <location>
        <begin position="364"/>
        <end position="383"/>
    </location>
</feature>
<evidence type="ECO:0000256" key="2">
    <source>
        <dbReference type="ARBA" id="ARBA00022448"/>
    </source>
</evidence>
<keyword evidence="2" id="KW-0813">Transport</keyword>
<organism evidence="10 11">
    <name type="scientific">Psylliodes chrysocephalus</name>
    <dbReference type="NCBI Taxonomy" id="3402493"/>
    <lineage>
        <taxon>Eukaryota</taxon>
        <taxon>Metazoa</taxon>
        <taxon>Ecdysozoa</taxon>
        <taxon>Arthropoda</taxon>
        <taxon>Hexapoda</taxon>
        <taxon>Insecta</taxon>
        <taxon>Pterygota</taxon>
        <taxon>Neoptera</taxon>
        <taxon>Endopterygota</taxon>
        <taxon>Coleoptera</taxon>
        <taxon>Polyphaga</taxon>
        <taxon>Cucujiformia</taxon>
        <taxon>Chrysomeloidea</taxon>
        <taxon>Chrysomelidae</taxon>
        <taxon>Galerucinae</taxon>
        <taxon>Alticini</taxon>
        <taxon>Psylliodes</taxon>
    </lineage>
</organism>
<feature type="transmembrane region" description="Helical" evidence="8">
    <location>
        <begin position="21"/>
        <end position="42"/>
    </location>
</feature>
<evidence type="ECO:0000256" key="6">
    <source>
        <dbReference type="ARBA" id="ARBA00022989"/>
    </source>
</evidence>
<dbReference type="InterPro" id="IPR005828">
    <property type="entry name" value="MFS_sugar_transport-like"/>
</dbReference>
<evidence type="ECO:0000256" key="5">
    <source>
        <dbReference type="ARBA" id="ARBA00022692"/>
    </source>
</evidence>
<dbReference type="AlphaFoldDB" id="A0A9P0DCD7"/>
<keyword evidence="6 8" id="KW-1133">Transmembrane helix</keyword>
<dbReference type="PROSITE" id="PS50850">
    <property type="entry name" value="MFS"/>
    <property type="match status" value="1"/>
</dbReference>
<feature type="transmembrane region" description="Helical" evidence="8">
    <location>
        <begin position="178"/>
        <end position="195"/>
    </location>
</feature>
<feature type="transmembrane region" description="Helical" evidence="8">
    <location>
        <begin position="93"/>
        <end position="110"/>
    </location>
</feature>
<evidence type="ECO:0000256" key="3">
    <source>
        <dbReference type="ARBA" id="ARBA00022475"/>
    </source>
</evidence>
<evidence type="ECO:0000313" key="11">
    <source>
        <dbReference type="Proteomes" id="UP001153636"/>
    </source>
</evidence>
<comment type="subcellular location">
    <subcellularLocation>
        <location evidence="1">Cell membrane</location>
        <topology evidence="1">Multi-pass membrane protein</topology>
    </subcellularLocation>
</comment>
<feature type="domain" description="Major facilitator superfamily (MFS) profile" evidence="9">
    <location>
        <begin position="19"/>
        <end position="449"/>
    </location>
</feature>
<evidence type="ECO:0000259" key="9">
    <source>
        <dbReference type="PROSITE" id="PS50850"/>
    </source>
</evidence>
<feature type="transmembrane region" description="Helical" evidence="8">
    <location>
        <begin position="149"/>
        <end position="172"/>
    </location>
</feature>
<keyword evidence="5 8" id="KW-0812">Transmembrane</keyword>
<dbReference type="PANTHER" id="PTHR48021:SF46">
    <property type="entry name" value="MAJOR FACILITATOR SUPERFAMILY (MFS) PROFILE DOMAIN-CONTAINING PROTEIN"/>
    <property type="match status" value="1"/>
</dbReference>
<dbReference type="Proteomes" id="UP001153636">
    <property type="component" value="Chromosome 7"/>
</dbReference>
<dbReference type="OrthoDB" id="6133115at2759"/>
<proteinExistence type="predicted"/>
<dbReference type="FunFam" id="1.20.1250.20:FF:000218">
    <property type="entry name" value="facilitated trehalose transporter Tret1"/>
    <property type="match status" value="1"/>
</dbReference>
<keyword evidence="7 8" id="KW-0472">Membrane</keyword>
<dbReference type="Gene3D" id="1.20.1250.20">
    <property type="entry name" value="MFS general substrate transporter like domains"/>
    <property type="match status" value="1"/>
</dbReference>
<evidence type="ECO:0000256" key="8">
    <source>
        <dbReference type="SAM" id="Phobius"/>
    </source>
</evidence>
<dbReference type="InterPro" id="IPR020846">
    <property type="entry name" value="MFS_dom"/>
</dbReference>
<feature type="transmembrane region" description="Helical" evidence="8">
    <location>
        <begin position="395"/>
        <end position="415"/>
    </location>
</feature>
<evidence type="ECO:0000256" key="4">
    <source>
        <dbReference type="ARBA" id="ARBA00022597"/>
    </source>
</evidence>
<dbReference type="InterPro" id="IPR036259">
    <property type="entry name" value="MFS_trans_sf"/>
</dbReference>
<feature type="transmembrane region" description="Helical" evidence="8">
    <location>
        <begin position="298"/>
        <end position="316"/>
    </location>
</feature>
<feature type="transmembrane region" description="Helical" evidence="8">
    <location>
        <begin position="323"/>
        <end position="344"/>
    </location>
</feature>
<dbReference type="Pfam" id="PF00083">
    <property type="entry name" value="Sugar_tr"/>
    <property type="match status" value="1"/>
</dbReference>
<dbReference type="PANTHER" id="PTHR48021">
    <property type="match status" value="1"/>
</dbReference>
<dbReference type="SUPFAM" id="SSF103473">
    <property type="entry name" value="MFS general substrate transporter"/>
    <property type="match status" value="1"/>
</dbReference>
<dbReference type="GO" id="GO:0005886">
    <property type="term" value="C:plasma membrane"/>
    <property type="evidence" value="ECO:0007669"/>
    <property type="project" value="UniProtKB-SubCell"/>
</dbReference>